<comment type="similarity">
    <text evidence="8">Belongs to the G-protein coupled receptor 1 family.</text>
</comment>
<dbReference type="PRINTS" id="PR00237">
    <property type="entry name" value="GPCRRHODOPSN"/>
</dbReference>
<evidence type="ECO:0000256" key="6">
    <source>
        <dbReference type="ARBA" id="ARBA00023170"/>
    </source>
</evidence>
<comment type="caution">
    <text evidence="11">The sequence shown here is derived from an EMBL/GenBank/DDBJ whole genome shotgun (WGS) entry which is preliminary data.</text>
</comment>
<dbReference type="EMBL" id="JAIZAY010000018">
    <property type="protein sequence ID" value="KAJ8024445.1"/>
    <property type="molecule type" value="Genomic_DNA"/>
</dbReference>
<evidence type="ECO:0000313" key="12">
    <source>
        <dbReference type="Proteomes" id="UP001152320"/>
    </source>
</evidence>
<evidence type="ECO:0000256" key="1">
    <source>
        <dbReference type="ARBA" id="ARBA00004141"/>
    </source>
</evidence>
<evidence type="ECO:0000256" key="2">
    <source>
        <dbReference type="ARBA" id="ARBA00022692"/>
    </source>
</evidence>
<evidence type="ECO:0000256" key="4">
    <source>
        <dbReference type="ARBA" id="ARBA00023040"/>
    </source>
</evidence>
<feature type="transmembrane region" description="Helical" evidence="9">
    <location>
        <begin position="310"/>
        <end position="332"/>
    </location>
</feature>
<feature type="transmembrane region" description="Helical" evidence="9">
    <location>
        <begin position="91"/>
        <end position="111"/>
    </location>
</feature>
<sequence>MLSLVQAETYDGITPAVDLERELPSDRKLSKDTVTELLILTFICIFGTIGNSIVVAVYSQKKHREVSASLYMLNLAIVIFKYTLKRTSSLFLTADLLTIIVVVGVHLSEYFPQTWPVLWRSDGQCALHRFGRFLTNAVTVYIMIAISVDRYIAMVRPFAYKTECTPKRTKYVLVAIWLLCALLSVPAAIKFKTKFTLLDSFPDSSGDACFLDQSVPIWLRASLRLYLSFAFTLIPAMITGLVYTVLVLHVWRHNRKFSATIRSSKESSSLNQWKIAKVLLAVYLGFMFCYVPYLIFHFSISFHFDVPNVFANISILLPYANSCVNPIIYMLWSESFRCNLLSLFCPHKNGTNTSRSERTSVRAIA</sequence>
<evidence type="ECO:0000313" key="11">
    <source>
        <dbReference type="EMBL" id="KAJ8024445.1"/>
    </source>
</evidence>
<evidence type="ECO:0000256" key="8">
    <source>
        <dbReference type="RuleBase" id="RU000688"/>
    </source>
</evidence>
<feature type="transmembrane region" description="Helical" evidence="9">
    <location>
        <begin position="37"/>
        <end position="60"/>
    </location>
</feature>
<dbReference type="Gene3D" id="1.20.1070.10">
    <property type="entry name" value="Rhodopsin 7-helix transmembrane proteins"/>
    <property type="match status" value="1"/>
</dbReference>
<dbReference type="PROSITE" id="PS00237">
    <property type="entry name" value="G_PROTEIN_RECEP_F1_1"/>
    <property type="match status" value="1"/>
</dbReference>
<dbReference type="PANTHER" id="PTHR45695">
    <property type="entry name" value="LEUCOKININ RECEPTOR-RELATED"/>
    <property type="match status" value="1"/>
</dbReference>
<evidence type="ECO:0000259" key="10">
    <source>
        <dbReference type="PROSITE" id="PS50262"/>
    </source>
</evidence>
<feature type="transmembrane region" description="Helical" evidence="9">
    <location>
        <begin position="171"/>
        <end position="189"/>
    </location>
</feature>
<keyword evidence="2 8" id="KW-0812">Transmembrane</keyword>
<dbReference type="Proteomes" id="UP001152320">
    <property type="component" value="Chromosome 18"/>
</dbReference>
<dbReference type="GO" id="GO:0004930">
    <property type="term" value="F:G protein-coupled receptor activity"/>
    <property type="evidence" value="ECO:0007669"/>
    <property type="project" value="UniProtKB-KW"/>
</dbReference>
<keyword evidence="6 8" id="KW-0675">Receptor</keyword>
<dbReference type="InterPro" id="IPR017452">
    <property type="entry name" value="GPCR_Rhodpsn_7TM"/>
</dbReference>
<dbReference type="AlphaFoldDB" id="A0A9Q0YKX3"/>
<dbReference type="InterPro" id="IPR000276">
    <property type="entry name" value="GPCR_Rhodpsn"/>
</dbReference>
<dbReference type="GO" id="GO:0005886">
    <property type="term" value="C:plasma membrane"/>
    <property type="evidence" value="ECO:0007669"/>
    <property type="project" value="TreeGrafter"/>
</dbReference>
<keyword evidence="12" id="KW-1185">Reference proteome</keyword>
<feature type="domain" description="G-protein coupled receptors family 1 profile" evidence="10">
    <location>
        <begin position="50"/>
        <end position="329"/>
    </location>
</feature>
<dbReference type="SUPFAM" id="SSF81321">
    <property type="entry name" value="Family A G protein-coupled receptor-like"/>
    <property type="match status" value="1"/>
</dbReference>
<accession>A0A9Q0YKX3</accession>
<dbReference type="OrthoDB" id="6076970at2759"/>
<gene>
    <name evidence="11" type="ORF">HOLleu_34355</name>
</gene>
<keyword evidence="5 9" id="KW-0472">Membrane</keyword>
<evidence type="ECO:0000256" key="5">
    <source>
        <dbReference type="ARBA" id="ARBA00023136"/>
    </source>
</evidence>
<comment type="subcellular location">
    <subcellularLocation>
        <location evidence="1">Membrane</location>
        <topology evidence="1">Multi-pass membrane protein</topology>
    </subcellularLocation>
</comment>
<protein>
    <submittedName>
        <fullName evidence="11">Somatostatin receptor type 4</fullName>
    </submittedName>
</protein>
<dbReference type="CDD" id="cd00637">
    <property type="entry name" value="7tm_classA_rhodopsin-like"/>
    <property type="match status" value="1"/>
</dbReference>
<keyword evidence="3 9" id="KW-1133">Transmembrane helix</keyword>
<feature type="transmembrane region" description="Helical" evidence="9">
    <location>
        <begin position="278"/>
        <end position="298"/>
    </location>
</feature>
<name>A0A9Q0YKX3_HOLLE</name>
<feature type="transmembrane region" description="Helical" evidence="9">
    <location>
        <begin position="138"/>
        <end position="159"/>
    </location>
</feature>
<evidence type="ECO:0000256" key="9">
    <source>
        <dbReference type="SAM" id="Phobius"/>
    </source>
</evidence>
<reference evidence="11" key="1">
    <citation type="submission" date="2021-10" db="EMBL/GenBank/DDBJ databases">
        <title>Tropical sea cucumber genome reveals ecological adaptation and Cuvierian tubules defense mechanism.</title>
        <authorList>
            <person name="Chen T."/>
        </authorList>
    </citation>
    <scope>NUCLEOTIDE SEQUENCE</scope>
    <source>
        <strain evidence="11">Nanhai2018</strain>
        <tissue evidence="11">Muscle</tissue>
    </source>
</reference>
<dbReference type="Pfam" id="PF00001">
    <property type="entry name" value="7tm_1"/>
    <property type="match status" value="1"/>
</dbReference>
<dbReference type="PROSITE" id="PS50262">
    <property type="entry name" value="G_PROTEIN_RECEP_F1_2"/>
    <property type="match status" value="1"/>
</dbReference>
<feature type="transmembrane region" description="Helical" evidence="9">
    <location>
        <begin position="225"/>
        <end position="248"/>
    </location>
</feature>
<keyword evidence="7 8" id="KW-0807">Transducer</keyword>
<evidence type="ECO:0000256" key="3">
    <source>
        <dbReference type="ARBA" id="ARBA00022989"/>
    </source>
</evidence>
<keyword evidence="4 8" id="KW-0297">G-protein coupled receptor</keyword>
<evidence type="ECO:0000256" key="7">
    <source>
        <dbReference type="ARBA" id="ARBA00023224"/>
    </source>
</evidence>
<proteinExistence type="inferred from homology"/>
<organism evidence="11 12">
    <name type="scientific">Holothuria leucospilota</name>
    <name type="common">Black long sea cucumber</name>
    <name type="synonym">Mertensiothuria leucospilota</name>
    <dbReference type="NCBI Taxonomy" id="206669"/>
    <lineage>
        <taxon>Eukaryota</taxon>
        <taxon>Metazoa</taxon>
        <taxon>Echinodermata</taxon>
        <taxon>Eleutherozoa</taxon>
        <taxon>Echinozoa</taxon>
        <taxon>Holothuroidea</taxon>
        <taxon>Aspidochirotacea</taxon>
        <taxon>Aspidochirotida</taxon>
        <taxon>Holothuriidae</taxon>
        <taxon>Holothuria</taxon>
    </lineage>
</organism>
<dbReference type="PANTHER" id="PTHR45695:SF15">
    <property type="entry name" value="OPSIN RH2"/>
    <property type="match status" value="1"/>
</dbReference>